<sequence>MSAIKGVLEEELSASRRLLDLYERELAKLPEGTVVSRRIKGRDYYYRAHREGKKVVTDYLGRLSAVDVAKAQEEKKKKKEYRRLIAEVKYQIRFLERSLKYGR</sequence>
<evidence type="ECO:0000313" key="3">
    <source>
        <dbReference type="EMBL" id="NLW36576.1"/>
    </source>
</evidence>
<keyword evidence="1" id="KW-0175">Coiled coil</keyword>
<evidence type="ECO:0000256" key="1">
    <source>
        <dbReference type="SAM" id="Coils"/>
    </source>
</evidence>
<reference evidence="3" key="1">
    <citation type="journal article" date="2020" name="Biotechnol. Biofuels">
        <title>New insights from the biogas microbiome by comprehensive genome-resolved metagenomics of nearly 1600 species originating from multiple anaerobic digesters.</title>
        <authorList>
            <person name="Campanaro S."/>
            <person name="Treu L."/>
            <person name="Rodriguez-R L.M."/>
            <person name="Kovalovszki A."/>
            <person name="Ziels R.M."/>
            <person name="Maus I."/>
            <person name="Zhu X."/>
            <person name="Kougias P.G."/>
            <person name="Basile A."/>
            <person name="Luo G."/>
            <person name="Schluter A."/>
            <person name="Konstantinidis K.T."/>
            <person name="Angelidaki I."/>
        </authorList>
    </citation>
    <scope>NUCLEOTIDE SEQUENCE</scope>
    <source>
        <strain evidence="3">AS06rmzACSIP_7</strain>
    </source>
</reference>
<accession>A0A971M7D9</accession>
<feature type="coiled-coil region" evidence="1">
    <location>
        <begin position="71"/>
        <end position="98"/>
    </location>
</feature>
<protein>
    <recommendedName>
        <fullName evidence="2">DUF6788 domain-containing protein</fullName>
    </recommendedName>
</protein>
<evidence type="ECO:0000313" key="4">
    <source>
        <dbReference type="Proteomes" id="UP000777265"/>
    </source>
</evidence>
<gene>
    <name evidence="3" type="ORF">GXY80_14030</name>
</gene>
<dbReference type="AlphaFoldDB" id="A0A971M7D9"/>
<reference evidence="3" key="2">
    <citation type="submission" date="2020-01" db="EMBL/GenBank/DDBJ databases">
        <authorList>
            <person name="Campanaro S."/>
        </authorList>
    </citation>
    <scope>NUCLEOTIDE SEQUENCE</scope>
    <source>
        <strain evidence="3">AS06rmzACSIP_7</strain>
    </source>
</reference>
<comment type="caution">
    <text evidence="3">The sequence shown here is derived from an EMBL/GenBank/DDBJ whole genome shotgun (WGS) entry which is preliminary data.</text>
</comment>
<evidence type="ECO:0000259" key="2">
    <source>
        <dbReference type="Pfam" id="PF20586"/>
    </source>
</evidence>
<dbReference type="Pfam" id="PF20586">
    <property type="entry name" value="DUF6788"/>
    <property type="match status" value="1"/>
</dbReference>
<dbReference type="EMBL" id="JAAYEE010000269">
    <property type="protein sequence ID" value="NLW36576.1"/>
    <property type="molecule type" value="Genomic_DNA"/>
</dbReference>
<dbReference type="InterPro" id="IPR046738">
    <property type="entry name" value="DUF6788"/>
</dbReference>
<proteinExistence type="predicted"/>
<dbReference type="Proteomes" id="UP000777265">
    <property type="component" value="Unassembled WGS sequence"/>
</dbReference>
<organism evidence="3 4">
    <name type="scientific">Syntrophorhabdus aromaticivorans</name>
    <dbReference type="NCBI Taxonomy" id="328301"/>
    <lineage>
        <taxon>Bacteria</taxon>
        <taxon>Pseudomonadati</taxon>
        <taxon>Thermodesulfobacteriota</taxon>
        <taxon>Syntrophorhabdia</taxon>
        <taxon>Syntrophorhabdales</taxon>
        <taxon>Syntrophorhabdaceae</taxon>
        <taxon>Syntrophorhabdus</taxon>
    </lineage>
</organism>
<feature type="domain" description="DUF6788" evidence="2">
    <location>
        <begin position="11"/>
        <end position="63"/>
    </location>
</feature>
<name>A0A971M7D9_9BACT</name>